<name>A0A516GR49_9FLAO</name>
<evidence type="ECO:0000256" key="2">
    <source>
        <dbReference type="ARBA" id="ARBA00022723"/>
    </source>
</evidence>
<evidence type="ECO:0000256" key="3">
    <source>
        <dbReference type="ARBA" id="ARBA00022759"/>
    </source>
</evidence>
<dbReference type="KEGG" id="fop:FNB79_08415"/>
<sequence length="263" mass="29769">MKLKFVLLFCFSLFLIQPTQAFIIPSPAWGSTGHRTVGKIADTYLKGSTKRAIKKLLNRHTLAFVSTYGDEIKSDDRYRKFSSWHYVNMEANQSYEESEKALQGDAVTGAEYCVKVLKDKNASDDDKAFYLKLLIHIIGDIHQPMHAGLAEDKGGNDIKVKWMGKDTNLHRVWDSDMLNGFDMSYTELAINADALSKEQIKLIETGTITDWVNETHTLANAIYKDVKTGDNLGYEYAYRNLSIARSQIQKGGIRLAKLLNDIF</sequence>
<keyword evidence="5" id="KW-1015">Disulfide bond</keyword>
<dbReference type="OrthoDB" id="267579at2"/>
<dbReference type="SUPFAM" id="SSF48537">
    <property type="entry name" value="Phospholipase C/P1 nuclease"/>
    <property type="match status" value="1"/>
</dbReference>
<organism evidence="8 9">
    <name type="scientific">Formosa sediminum</name>
    <dbReference type="NCBI Taxonomy" id="2594004"/>
    <lineage>
        <taxon>Bacteria</taxon>
        <taxon>Pseudomonadati</taxon>
        <taxon>Bacteroidota</taxon>
        <taxon>Flavobacteriia</taxon>
        <taxon>Flavobacteriales</taxon>
        <taxon>Flavobacteriaceae</taxon>
        <taxon>Formosa</taxon>
    </lineage>
</organism>
<dbReference type="PANTHER" id="PTHR33146:SF26">
    <property type="entry name" value="ENDONUCLEASE 4"/>
    <property type="match status" value="1"/>
</dbReference>
<evidence type="ECO:0000313" key="8">
    <source>
        <dbReference type="EMBL" id="QDO94005.1"/>
    </source>
</evidence>
<evidence type="ECO:0000256" key="5">
    <source>
        <dbReference type="ARBA" id="ARBA00023157"/>
    </source>
</evidence>
<keyword evidence="9" id="KW-1185">Reference proteome</keyword>
<gene>
    <name evidence="8" type="ORF">FNB79_08415</name>
</gene>
<proteinExistence type="predicted"/>
<evidence type="ECO:0000256" key="6">
    <source>
        <dbReference type="ARBA" id="ARBA00023180"/>
    </source>
</evidence>
<evidence type="ECO:0000256" key="1">
    <source>
        <dbReference type="ARBA" id="ARBA00022722"/>
    </source>
</evidence>
<dbReference type="GO" id="GO:0016788">
    <property type="term" value="F:hydrolase activity, acting on ester bonds"/>
    <property type="evidence" value="ECO:0007669"/>
    <property type="project" value="InterPro"/>
</dbReference>
<dbReference type="RefSeq" id="WP_143380894.1">
    <property type="nucleotide sequence ID" value="NZ_CP041637.1"/>
</dbReference>
<dbReference type="Proteomes" id="UP000319209">
    <property type="component" value="Chromosome"/>
</dbReference>
<evidence type="ECO:0000256" key="4">
    <source>
        <dbReference type="ARBA" id="ARBA00022801"/>
    </source>
</evidence>
<keyword evidence="1" id="KW-0540">Nuclease</keyword>
<dbReference type="EMBL" id="CP041637">
    <property type="protein sequence ID" value="QDO94005.1"/>
    <property type="molecule type" value="Genomic_DNA"/>
</dbReference>
<evidence type="ECO:0000256" key="7">
    <source>
        <dbReference type="SAM" id="SignalP"/>
    </source>
</evidence>
<feature type="signal peptide" evidence="7">
    <location>
        <begin position="1"/>
        <end position="21"/>
    </location>
</feature>
<dbReference type="AlphaFoldDB" id="A0A516GR49"/>
<accession>A0A516GR49</accession>
<keyword evidence="3" id="KW-0255">Endonuclease</keyword>
<dbReference type="InterPro" id="IPR003154">
    <property type="entry name" value="S1/P1nuclease"/>
</dbReference>
<dbReference type="CDD" id="cd11010">
    <property type="entry name" value="S1-P1_nuclease"/>
    <property type="match status" value="1"/>
</dbReference>
<dbReference type="GO" id="GO:0006308">
    <property type="term" value="P:DNA catabolic process"/>
    <property type="evidence" value="ECO:0007669"/>
    <property type="project" value="InterPro"/>
</dbReference>
<keyword evidence="7" id="KW-0732">Signal</keyword>
<dbReference type="InterPro" id="IPR008947">
    <property type="entry name" value="PLipase_C/P1_nuclease_dom_sf"/>
</dbReference>
<dbReference type="PANTHER" id="PTHR33146">
    <property type="entry name" value="ENDONUCLEASE 4"/>
    <property type="match status" value="1"/>
</dbReference>
<dbReference type="GO" id="GO:0004519">
    <property type="term" value="F:endonuclease activity"/>
    <property type="evidence" value="ECO:0007669"/>
    <property type="project" value="UniProtKB-KW"/>
</dbReference>
<reference evidence="8 9" key="1">
    <citation type="submission" date="2019-07" db="EMBL/GenBank/DDBJ databases">
        <title>Genome sequencing for Formosa sp. PS13.</title>
        <authorList>
            <person name="Park S.-J."/>
        </authorList>
    </citation>
    <scope>NUCLEOTIDE SEQUENCE [LARGE SCALE GENOMIC DNA]</scope>
    <source>
        <strain evidence="8 9">PS13</strain>
    </source>
</reference>
<keyword evidence="6" id="KW-0325">Glycoprotein</keyword>
<dbReference type="GO" id="GO:0046872">
    <property type="term" value="F:metal ion binding"/>
    <property type="evidence" value="ECO:0007669"/>
    <property type="project" value="UniProtKB-KW"/>
</dbReference>
<protein>
    <submittedName>
        <fullName evidence="8">S1/P1 nuclease</fullName>
    </submittedName>
</protein>
<feature type="chain" id="PRO_5021736960" evidence="7">
    <location>
        <begin position="22"/>
        <end position="263"/>
    </location>
</feature>
<dbReference type="Gene3D" id="1.10.575.10">
    <property type="entry name" value="P1 Nuclease"/>
    <property type="match status" value="1"/>
</dbReference>
<keyword evidence="4" id="KW-0378">Hydrolase</keyword>
<keyword evidence="2" id="KW-0479">Metal-binding</keyword>
<evidence type="ECO:0000313" key="9">
    <source>
        <dbReference type="Proteomes" id="UP000319209"/>
    </source>
</evidence>
<dbReference type="Pfam" id="PF02265">
    <property type="entry name" value="S1-P1_nuclease"/>
    <property type="match status" value="1"/>
</dbReference>
<dbReference type="GO" id="GO:0003676">
    <property type="term" value="F:nucleic acid binding"/>
    <property type="evidence" value="ECO:0007669"/>
    <property type="project" value="InterPro"/>
</dbReference>